<organism evidence="2 3">
    <name type="scientific">Malus baccata</name>
    <name type="common">Siberian crab apple</name>
    <name type="synonym">Pyrus baccata</name>
    <dbReference type="NCBI Taxonomy" id="106549"/>
    <lineage>
        <taxon>Eukaryota</taxon>
        <taxon>Viridiplantae</taxon>
        <taxon>Streptophyta</taxon>
        <taxon>Embryophyta</taxon>
        <taxon>Tracheophyta</taxon>
        <taxon>Spermatophyta</taxon>
        <taxon>Magnoliopsida</taxon>
        <taxon>eudicotyledons</taxon>
        <taxon>Gunneridae</taxon>
        <taxon>Pentapetalae</taxon>
        <taxon>rosids</taxon>
        <taxon>fabids</taxon>
        <taxon>Rosales</taxon>
        <taxon>Rosaceae</taxon>
        <taxon>Amygdaloideae</taxon>
        <taxon>Maleae</taxon>
        <taxon>Malus</taxon>
    </lineage>
</organism>
<gene>
    <name evidence="2" type="ORF">C1H46_003502</name>
</gene>
<dbReference type="AlphaFoldDB" id="A0A540NIU3"/>
<feature type="transmembrane region" description="Helical" evidence="1">
    <location>
        <begin position="99"/>
        <end position="118"/>
    </location>
</feature>
<evidence type="ECO:0000313" key="3">
    <source>
        <dbReference type="Proteomes" id="UP000315295"/>
    </source>
</evidence>
<evidence type="ECO:0000313" key="2">
    <source>
        <dbReference type="EMBL" id="TQE10929.1"/>
    </source>
</evidence>
<protein>
    <submittedName>
        <fullName evidence="2">Uncharacterized protein</fullName>
    </submittedName>
</protein>
<dbReference type="EMBL" id="VIEB01000035">
    <property type="protein sequence ID" value="TQE10929.1"/>
    <property type="molecule type" value="Genomic_DNA"/>
</dbReference>
<proteinExistence type="predicted"/>
<dbReference type="PANTHER" id="PTHR47863:SF4">
    <property type="entry name" value="RING_FYVE_PHD ZINC FINGER SUPERFAMILY PROTEIN"/>
    <property type="match status" value="1"/>
</dbReference>
<reference evidence="2 3" key="1">
    <citation type="journal article" date="2019" name="G3 (Bethesda)">
        <title>Sequencing of a Wild Apple (Malus baccata) Genome Unravels the Differences Between Cultivated and Wild Apple Species Regarding Disease Resistance and Cold Tolerance.</title>
        <authorList>
            <person name="Chen X."/>
        </authorList>
    </citation>
    <scope>NUCLEOTIDE SEQUENCE [LARGE SCALE GENOMIC DNA]</scope>
    <source>
        <strain evidence="3">cv. Shandingzi</strain>
        <tissue evidence="2">Leaves</tissue>
    </source>
</reference>
<comment type="caution">
    <text evidence="2">The sequence shown here is derived from an EMBL/GenBank/DDBJ whole genome shotgun (WGS) entry which is preliminary data.</text>
</comment>
<keyword evidence="1" id="KW-1133">Transmembrane helix</keyword>
<keyword evidence="1" id="KW-0472">Membrane</keyword>
<sequence length="119" mass="13121">MDGMNDLERAIAWLWAIEALASFRQVDASLLHDLIAMAPTLPEDTGNNAKEMVALKCLESLFSPCNVMSSDVPSSQQSKIGFNLSETCENVLKRIVSIFLWYSYPLGLSLVFAHSLALV</sequence>
<accession>A0A540NIU3</accession>
<dbReference type="Proteomes" id="UP000315295">
    <property type="component" value="Unassembled WGS sequence"/>
</dbReference>
<evidence type="ECO:0000256" key="1">
    <source>
        <dbReference type="SAM" id="Phobius"/>
    </source>
</evidence>
<name>A0A540NIU3_MALBA</name>
<keyword evidence="3" id="KW-1185">Reference proteome</keyword>
<dbReference type="PANTHER" id="PTHR47863">
    <property type="entry name" value="RING/FYVE/PHD ZINC FINGER SUPERFAMILY PROTEIN"/>
    <property type="match status" value="1"/>
</dbReference>
<keyword evidence="1" id="KW-0812">Transmembrane</keyword>